<dbReference type="Proteomes" id="UP000068243">
    <property type="component" value="Unassembled WGS sequence"/>
</dbReference>
<dbReference type="VEuPathDB" id="FungiDB:ASPNIDRAFT2_1089198"/>
<proteinExistence type="predicted"/>
<dbReference type="AlphaFoldDB" id="A0A100IUD7"/>
<name>A0A100IUD7_ASPNG</name>
<comment type="caution">
    <text evidence="2">The sequence shown here is derived from an EMBL/GenBank/DDBJ whole genome shotgun (WGS) entry which is preliminary data.</text>
</comment>
<evidence type="ECO:0000256" key="1">
    <source>
        <dbReference type="SAM" id="MobiDB-lite"/>
    </source>
</evidence>
<feature type="compositionally biased region" description="Basic and acidic residues" evidence="1">
    <location>
        <begin position="710"/>
        <end position="721"/>
    </location>
</feature>
<dbReference type="OMA" id="HAPNVPC"/>
<dbReference type="OrthoDB" id="2537141at2759"/>
<gene>
    <name evidence="2" type="ORF">ABL_10165</name>
</gene>
<dbReference type="EMBL" id="BCMY01000030">
    <property type="protein sequence ID" value="GAQ47504.1"/>
    <property type="molecule type" value="Genomic_DNA"/>
</dbReference>
<reference evidence="3" key="1">
    <citation type="journal article" date="2016" name="Genome Announc.">
        <title>Draft genome sequence of Aspergillus niger strain An76.</title>
        <authorList>
            <person name="Gong W."/>
            <person name="Cheng Z."/>
            <person name="Zhang H."/>
            <person name="Liu L."/>
            <person name="Gao P."/>
            <person name="Wang L."/>
        </authorList>
    </citation>
    <scope>NUCLEOTIDE SEQUENCE [LARGE SCALE GENOMIC DNA]</scope>
    <source>
        <strain evidence="3">An76</strain>
    </source>
</reference>
<accession>A0A100IUD7</accession>
<dbReference type="VEuPathDB" id="FungiDB:ATCC64974_52960"/>
<protein>
    <submittedName>
        <fullName evidence="2">Similar to An02g12290</fullName>
    </submittedName>
</protein>
<dbReference type="VEuPathDB" id="FungiDB:M747DRAFT_363260"/>
<feature type="compositionally biased region" description="Basic and acidic residues" evidence="1">
    <location>
        <begin position="238"/>
        <end position="253"/>
    </location>
</feature>
<feature type="region of interest" description="Disordered" evidence="1">
    <location>
        <begin position="200"/>
        <end position="264"/>
    </location>
</feature>
<feature type="region of interest" description="Disordered" evidence="1">
    <location>
        <begin position="462"/>
        <end position="485"/>
    </location>
</feature>
<organism evidence="2 3">
    <name type="scientific">Aspergillus niger</name>
    <dbReference type="NCBI Taxonomy" id="5061"/>
    <lineage>
        <taxon>Eukaryota</taxon>
        <taxon>Fungi</taxon>
        <taxon>Dikarya</taxon>
        <taxon>Ascomycota</taxon>
        <taxon>Pezizomycotina</taxon>
        <taxon>Eurotiomycetes</taxon>
        <taxon>Eurotiomycetidae</taxon>
        <taxon>Eurotiales</taxon>
        <taxon>Aspergillaceae</taxon>
        <taxon>Aspergillus</taxon>
        <taxon>Aspergillus subgen. Circumdati</taxon>
    </lineage>
</organism>
<dbReference type="VEuPathDB" id="FungiDB:An02g12290"/>
<feature type="region of interest" description="Disordered" evidence="1">
    <location>
        <begin position="700"/>
        <end position="730"/>
    </location>
</feature>
<feature type="compositionally biased region" description="Polar residues" evidence="1">
    <location>
        <begin position="205"/>
        <end position="217"/>
    </location>
</feature>
<sequence>MGDITIEYSVNIDQDGRAVLKNPIGAYDNVPHSGWQPSVDKRTSEIKKCARNARAHKMSITEAAPDDGVAVTGVVLHNMAQVGSNPLRHSDLYNRVQDWITKSDAAHNSHEPRYTSSLRHPPSYYLQPVSYAFDKDRYAEIKKMNAEPENMPASFAERQPGWLGWENYYAERGGVTVCYPSVRQLQQARVGQMASLEPTGLEQPIASSTAIDPATSSHSKERGRHGYERQPRRRTKNSRYDYKVQDKKISERPRSKKRTFNDTFHAPNVPCDRLTLSQRRTSGIFKRGKASSPIRTRSRDHSLGFFEVDTIVNTDTMRASAGSGFSESDFLTKGRTNNATQIGSFYGHLEDDCHSISSGTISDTASTVAFYCSRELAEADHIVTESMDINATSEPATDSYVPACGNSSSRNSEVHLEENPYPHLNIQYIIDDTSIGEGQHCSTRLQDGVSQKCKHPFDVMRSNEVAEKPSDEDQAGGQNSKERGTDEVIATARVHDNTINQSALPNASKCRQPTLEPRSRTVADTEEFDYEGVMGAKLRGTITPSYNQLHWSPYHGGSRKMSLMSDVGICGENSQGHQSQIRQTIEEPDYESVDFTAVPEANDCCSEVASLIDLEEWETASIIVDMDTELDTQVLSMPTSSAANCNNTQEIRKRLEATQLCASIQGEKPHRLWEARLEKPSTAFGSTDSMRDTPSAVKESQMRGASQLSVHDESIESEARTTFRPGPWLESLSRRRGGAIGIGNGRLDPTDGLGTFWQQRMGY</sequence>
<evidence type="ECO:0000313" key="3">
    <source>
        <dbReference type="Proteomes" id="UP000068243"/>
    </source>
</evidence>
<feature type="compositionally biased region" description="Basic and acidic residues" evidence="1">
    <location>
        <begin position="218"/>
        <end position="230"/>
    </location>
</feature>
<evidence type="ECO:0000313" key="2">
    <source>
        <dbReference type="EMBL" id="GAQ47504.1"/>
    </source>
</evidence>